<evidence type="ECO:0000256" key="2">
    <source>
        <dbReference type="ARBA" id="ARBA00012438"/>
    </source>
</evidence>
<gene>
    <name evidence="10" type="primary">rcsC_15</name>
    <name evidence="10" type="ORF">LMG26411_05395</name>
</gene>
<dbReference type="InterPro" id="IPR003661">
    <property type="entry name" value="HisK_dim/P_dom"/>
</dbReference>
<dbReference type="NCBIfam" id="TIGR00229">
    <property type="entry name" value="sensory_box"/>
    <property type="match status" value="1"/>
</dbReference>
<dbReference type="Gene3D" id="3.30.450.20">
    <property type="entry name" value="PAS domain"/>
    <property type="match status" value="1"/>
</dbReference>
<reference evidence="10 11" key="1">
    <citation type="submission" date="2021-03" db="EMBL/GenBank/DDBJ databases">
        <authorList>
            <person name="Peeters C."/>
        </authorList>
    </citation>
    <scope>NUCLEOTIDE SEQUENCE [LARGE SCALE GENOMIC DNA]</scope>
    <source>
        <strain evidence="10 11">LMG 26411</strain>
    </source>
</reference>
<comment type="catalytic activity">
    <reaction evidence="1">
        <text>ATP + protein L-histidine = ADP + protein N-phospho-L-histidine.</text>
        <dbReference type="EC" id="2.7.13.3"/>
    </reaction>
</comment>
<dbReference type="CDD" id="cd17546">
    <property type="entry name" value="REC_hyHK_CKI1_RcsC-like"/>
    <property type="match status" value="1"/>
</dbReference>
<dbReference type="Gene3D" id="1.10.287.130">
    <property type="match status" value="1"/>
</dbReference>
<dbReference type="SMART" id="SM00388">
    <property type="entry name" value="HisKA"/>
    <property type="match status" value="1"/>
</dbReference>
<keyword evidence="7" id="KW-1133">Transmembrane helix</keyword>
<evidence type="ECO:0000256" key="4">
    <source>
        <dbReference type="ARBA" id="ARBA00022679"/>
    </source>
</evidence>
<dbReference type="Gene3D" id="3.40.50.2300">
    <property type="match status" value="1"/>
</dbReference>
<proteinExistence type="predicted"/>
<evidence type="ECO:0000256" key="1">
    <source>
        <dbReference type="ARBA" id="ARBA00000085"/>
    </source>
</evidence>
<dbReference type="SMART" id="SM00448">
    <property type="entry name" value="REC"/>
    <property type="match status" value="1"/>
</dbReference>
<dbReference type="InterPro" id="IPR013656">
    <property type="entry name" value="PAS_4"/>
</dbReference>
<dbReference type="PRINTS" id="PR00344">
    <property type="entry name" value="BCTRLSENSOR"/>
</dbReference>
<evidence type="ECO:0000313" key="11">
    <source>
        <dbReference type="Proteomes" id="UP000672657"/>
    </source>
</evidence>
<dbReference type="PANTHER" id="PTHR43047:SF64">
    <property type="entry name" value="HISTIDINE KINASE CONTAINING CHEY-HOMOLOGOUS RECEIVER DOMAIN AND PAS DOMAIN-RELATED"/>
    <property type="match status" value="1"/>
</dbReference>
<accession>A0ABN7Q859</accession>
<dbReference type="InterPro" id="IPR036641">
    <property type="entry name" value="HPT_dom_sf"/>
</dbReference>
<feature type="modified residue" description="4-aspartylphosphate" evidence="6">
    <location>
        <position position="838"/>
    </location>
</feature>
<dbReference type="InterPro" id="IPR004358">
    <property type="entry name" value="Sig_transdc_His_kin-like_C"/>
</dbReference>
<protein>
    <recommendedName>
        <fullName evidence="2">histidine kinase</fullName>
        <ecNumber evidence="2">2.7.13.3</ecNumber>
    </recommendedName>
</protein>
<feature type="transmembrane region" description="Helical" evidence="7">
    <location>
        <begin position="326"/>
        <end position="346"/>
    </location>
</feature>
<dbReference type="InterPro" id="IPR036890">
    <property type="entry name" value="HATPase_C_sf"/>
</dbReference>
<keyword evidence="5 10" id="KW-0418">Kinase</keyword>
<dbReference type="SUPFAM" id="SSF47384">
    <property type="entry name" value="Homodimeric domain of signal transducing histidine kinase"/>
    <property type="match status" value="1"/>
</dbReference>
<name>A0ABN7Q859_9BURK</name>
<keyword evidence="4 10" id="KW-0808">Transferase</keyword>
<dbReference type="CDD" id="cd00130">
    <property type="entry name" value="PAS"/>
    <property type="match status" value="1"/>
</dbReference>
<dbReference type="InterPro" id="IPR000014">
    <property type="entry name" value="PAS"/>
</dbReference>
<dbReference type="SUPFAM" id="SSF55785">
    <property type="entry name" value="PYP-like sensor domain (PAS domain)"/>
    <property type="match status" value="1"/>
</dbReference>
<dbReference type="InterPro" id="IPR003594">
    <property type="entry name" value="HATPase_dom"/>
</dbReference>
<feature type="domain" description="Histidine kinase" evidence="8">
    <location>
        <begin position="518"/>
        <end position="739"/>
    </location>
</feature>
<keyword evidence="7" id="KW-0812">Transmembrane</keyword>
<dbReference type="Pfam" id="PF00512">
    <property type="entry name" value="HisKA"/>
    <property type="match status" value="1"/>
</dbReference>
<dbReference type="EC" id="2.7.13.3" evidence="2"/>
<dbReference type="PROSITE" id="PS50110">
    <property type="entry name" value="RESPONSE_REGULATORY"/>
    <property type="match status" value="1"/>
</dbReference>
<dbReference type="InterPro" id="IPR001789">
    <property type="entry name" value="Sig_transdc_resp-reg_receiver"/>
</dbReference>
<evidence type="ECO:0000259" key="9">
    <source>
        <dbReference type="PROSITE" id="PS50110"/>
    </source>
</evidence>
<feature type="domain" description="Response regulatory" evidence="9">
    <location>
        <begin position="789"/>
        <end position="905"/>
    </location>
</feature>
<dbReference type="InterPro" id="IPR036097">
    <property type="entry name" value="HisK_dim/P_sf"/>
</dbReference>
<dbReference type="SUPFAM" id="SSF55874">
    <property type="entry name" value="ATPase domain of HSP90 chaperone/DNA topoisomerase II/histidine kinase"/>
    <property type="match status" value="1"/>
</dbReference>
<dbReference type="CDD" id="cd16922">
    <property type="entry name" value="HATPase_EvgS-ArcB-TorS-like"/>
    <property type="match status" value="1"/>
</dbReference>
<sequence>MGMTCAAIALILLLSAHVLDTLHSQERARVKAERQAALHAVTRMIGMLREDGETRLRTIIENPYQIDLARRIAAAPADQALRDEYEAWITPVFRSRGFEGYSLITPERVIVAASSRAYVGRPVSTAVVIEALARAEHADYVATRPNRSPMPIQTAEGEQPPGTLFQQVCARIGKPQAPIAFLCLRTDPKDRLFEILRVGWSGKSGKAYVIDAAGRLLSPGLPGDGALQPSAKPWLSAPFGLWAQVPTRPRGGGPWVPADGNGQLTELAAALIGARDGETRVFDHYIDYRGRRVIGVGHWFPDTAMGVMVELDTDEAYRSFHLARQAIIALTALAICLILALTALHWRSRREMRQNAERWQAFRKNVPAGLAYMSPGGRVDMANDIYCEFAGLPLDDLLGRNAWTALPDRRVAGICERGHADVLRTGQTQVDVHTLDVRTHGQRVYRVARFPVRSRNDAGIIGVGTVVTDISEQERTRQALENLASTLEWKVAERTRELMEARESAEAAARAKSQFLANMSHEIRTPLNGISGMTHLAIGEPDSGRQGHYLARIEESCQHLQRIVNDILDFSKMEAGMLAVDAASFPLARLLDHVLSLFREQVRKKGLVLHMEVDPALPLHVIGDSQRIGQILINLLGNALKFTDAGEIRLRVRACHADDDTVAVRFEVSDTGIGIAEDALLVLFSPFHQADSSAARRFEGTGLGLAISKRLAELMGGRITVQSQAGVGSVFTLEIGLGVSTPPAWQGRAARLPAVTPKQDAVQSSAEHVHDDLPGAARTAIPHALRGRTVLLVEDNPINQEVAQALLTQAGMQVTQANNGQHALGLLAQGRFDLVLMDVQMPMLDGLETTQRIRSDPRHASMPVVALTASALEDDRQRCLAAGMDDYVSKPIEPWKLYQVMARLVGGDAPSLQSAAAIASTPAPAVAKVPCIVSLRAIPALDVGPALERLQGRREIYVGLVQRILAERMDFHRQLHQAVSEARYRDASLLAHNMHAILATLGAVELAPMLRTLERQFLDDRPDQALLSAFMDQYESLLSSLSTALEFVDAPTPNTALRR</sequence>
<dbReference type="Pfam" id="PF00072">
    <property type="entry name" value="Response_reg"/>
    <property type="match status" value="1"/>
</dbReference>
<dbReference type="Pfam" id="PF02518">
    <property type="entry name" value="HATPase_c"/>
    <property type="match status" value="1"/>
</dbReference>
<dbReference type="InterPro" id="IPR035965">
    <property type="entry name" value="PAS-like_dom_sf"/>
</dbReference>
<dbReference type="InterPro" id="IPR005467">
    <property type="entry name" value="His_kinase_dom"/>
</dbReference>
<keyword evidence="3 6" id="KW-0597">Phosphoprotein</keyword>
<dbReference type="Pfam" id="PF08448">
    <property type="entry name" value="PAS_4"/>
    <property type="match status" value="1"/>
</dbReference>
<dbReference type="SUPFAM" id="SSF47226">
    <property type="entry name" value="Histidine-containing phosphotransfer domain, HPT domain"/>
    <property type="match status" value="1"/>
</dbReference>
<comment type="caution">
    <text evidence="10">The sequence shown here is derived from an EMBL/GenBank/DDBJ whole genome shotgun (WGS) entry which is preliminary data.</text>
</comment>
<evidence type="ECO:0000256" key="3">
    <source>
        <dbReference type="ARBA" id="ARBA00022553"/>
    </source>
</evidence>
<dbReference type="Gene3D" id="1.20.120.160">
    <property type="entry name" value="HPT domain"/>
    <property type="match status" value="1"/>
</dbReference>
<dbReference type="Proteomes" id="UP000672657">
    <property type="component" value="Unassembled WGS sequence"/>
</dbReference>
<dbReference type="PROSITE" id="PS50109">
    <property type="entry name" value="HIS_KIN"/>
    <property type="match status" value="1"/>
</dbReference>
<dbReference type="SUPFAM" id="SSF52172">
    <property type="entry name" value="CheY-like"/>
    <property type="match status" value="1"/>
</dbReference>
<evidence type="ECO:0000256" key="6">
    <source>
        <dbReference type="PROSITE-ProRule" id="PRU00169"/>
    </source>
</evidence>
<evidence type="ECO:0000259" key="8">
    <source>
        <dbReference type="PROSITE" id="PS50109"/>
    </source>
</evidence>
<keyword evidence="11" id="KW-1185">Reference proteome</keyword>
<evidence type="ECO:0000256" key="5">
    <source>
        <dbReference type="ARBA" id="ARBA00022777"/>
    </source>
</evidence>
<organism evidence="10 11">
    <name type="scientific">Cupriavidus numazuensis</name>
    <dbReference type="NCBI Taxonomy" id="221992"/>
    <lineage>
        <taxon>Bacteria</taxon>
        <taxon>Pseudomonadati</taxon>
        <taxon>Pseudomonadota</taxon>
        <taxon>Betaproteobacteria</taxon>
        <taxon>Burkholderiales</taxon>
        <taxon>Burkholderiaceae</taxon>
        <taxon>Cupriavidus</taxon>
    </lineage>
</organism>
<dbReference type="PANTHER" id="PTHR43047">
    <property type="entry name" value="TWO-COMPONENT HISTIDINE PROTEIN KINASE"/>
    <property type="match status" value="1"/>
</dbReference>
<dbReference type="CDD" id="cd00082">
    <property type="entry name" value="HisKA"/>
    <property type="match status" value="1"/>
</dbReference>
<evidence type="ECO:0000313" key="10">
    <source>
        <dbReference type="EMBL" id="CAG2156920.1"/>
    </source>
</evidence>
<keyword evidence="7" id="KW-0472">Membrane</keyword>
<dbReference type="Gene3D" id="3.30.565.10">
    <property type="entry name" value="Histidine kinase-like ATPase, C-terminal domain"/>
    <property type="match status" value="1"/>
</dbReference>
<dbReference type="GO" id="GO:0004673">
    <property type="term" value="F:protein histidine kinase activity"/>
    <property type="evidence" value="ECO:0007669"/>
    <property type="project" value="UniProtKB-EC"/>
</dbReference>
<dbReference type="SMART" id="SM00387">
    <property type="entry name" value="HATPase_c"/>
    <property type="match status" value="1"/>
</dbReference>
<dbReference type="InterPro" id="IPR011006">
    <property type="entry name" value="CheY-like_superfamily"/>
</dbReference>
<evidence type="ECO:0000256" key="7">
    <source>
        <dbReference type="SAM" id="Phobius"/>
    </source>
</evidence>
<dbReference type="EMBL" id="CAJPVI010000039">
    <property type="protein sequence ID" value="CAG2156920.1"/>
    <property type="molecule type" value="Genomic_DNA"/>
</dbReference>